<organism evidence="3 4">
    <name type="scientific">Acanthosepion pharaonis</name>
    <name type="common">Pharaoh cuttlefish</name>
    <name type="synonym">Sepia pharaonis</name>
    <dbReference type="NCBI Taxonomy" id="158019"/>
    <lineage>
        <taxon>Eukaryota</taxon>
        <taxon>Metazoa</taxon>
        <taxon>Spiralia</taxon>
        <taxon>Lophotrochozoa</taxon>
        <taxon>Mollusca</taxon>
        <taxon>Cephalopoda</taxon>
        <taxon>Coleoidea</taxon>
        <taxon>Decapodiformes</taxon>
        <taxon>Sepiida</taxon>
        <taxon>Sepiina</taxon>
        <taxon>Sepiidae</taxon>
        <taxon>Acanthosepion</taxon>
    </lineage>
</organism>
<comment type="caution">
    <text evidence="3">The sequence shown here is derived from an EMBL/GenBank/DDBJ whole genome shotgun (WGS) entry which is preliminary data.</text>
</comment>
<dbReference type="PANTHER" id="PTHR23317:SF76">
    <property type="entry name" value="LD20667P"/>
    <property type="match status" value="1"/>
</dbReference>
<dbReference type="GO" id="GO:0007264">
    <property type="term" value="P:small GTPase-mediated signal transduction"/>
    <property type="evidence" value="ECO:0007669"/>
    <property type="project" value="InterPro"/>
</dbReference>
<keyword evidence="4" id="KW-1185">Reference proteome</keyword>
<name>A0A812CXD3_ACAPH</name>
<dbReference type="AlphaFoldDB" id="A0A812CXD3"/>
<accession>A0A812CXD3</accession>
<sequence length="341" mass="39502">MIFWQTLPWQGAAEVRKQIHANAVANDIPKSISGINLAVLPPGDIATQDFEDFVLQHQATIDRDPYRHLLQFPDDDIEVQQVPRICRTLKPIMPEPEAETDPHVVDCVRLYTSDYTTVVRKYEKYSSSACNKEKITDKENFPLQEYEIDVEDVLVEPEKDTPKRQSMQMSDTPRGSWASSIFDLKQSQADPLVKSLFDRIPAEDVDRNNDNQRKQNRQASIFSLYPSLDEDEIVGRRMPAEMPKEHFGHRILIKILQLKLELEMEPIFASLALYDAKEKKKISENFYFDLNPESINKMISLHIPFKDRSTRSQNAIFSLTYPSPDVFIVIRVSLSFFQKEH</sequence>
<feature type="domain" description="Dedicator of cytokinesis C/D N-terminal" evidence="2">
    <location>
        <begin position="49"/>
        <end position="149"/>
    </location>
</feature>
<proteinExistence type="predicted"/>
<dbReference type="InterPro" id="IPR026791">
    <property type="entry name" value="DOCK"/>
</dbReference>
<feature type="region of interest" description="Disordered" evidence="1">
    <location>
        <begin position="152"/>
        <end position="174"/>
    </location>
</feature>
<dbReference type="Proteomes" id="UP000597762">
    <property type="component" value="Unassembled WGS sequence"/>
</dbReference>
<dbReference type="PANTHER" id="PTHR23317">
    <property type="entry name" value="DEDICATOR OF CYTOKINESIS DOCK"/>
    <property type="match status" value="1"/>
</dbReference>
<reference evidence="3" key="1">
    <citation type="submission" date="2021-01" db="EMBL/GenBank/DDBJ databases">
        <authorList>
            <person name="Li R."/>
            <person name="Bekaert M."/>
        </authorList>
    </citation>
    <scope>NUCLEOTIDE SEQUENCE</scope>
    <source>
        <strain evidence="3">Farmed</strain>
    </source>
</reference>
<dbReference type="Pfam" id="PF11878">
    <property type="entry name" value="DOCK_C-D_N"/>
    <property type="match status" value="1"/>
</dbReference>
<evidence type="ECO:0000313" key="4">
    <source>
        <dbReference type="Proteomes" id="UP000597762"/>
    </source>
</evidence>
<feature type="compositionally biased region" description="Polar residues" evidence="1">
    <location>
        <begin position="164"/>
        <end position="174"/>
    </location>
</feature>
<evidence type="ECO:0000256" key="1">
    <source>
        <dbReference type="SAM" id="MobiDB-lite"/>
    </source>
</evidence>
<dbReference type="OrthoDB" id="6283546at2759"/>
<dbReference type="EMBL" id="CAHIKZ030002457">
    <property type="protein sequence ID" value="CAE1287279.1"/>
    <property type="molecule type" value="Genomic_DNA"/>
</dbReference>
<gene>
    <name evidence="3" type="ORF">SPHA_46507</name>
</gene>
<protein>
    <submittedName>
        <fullName evidence="3">DOCK6_7_8</fullName>
    </submittedName>
</protein>
<dbReference type="GO" id="GO:0005085">
    <property type="term" value="F:guanyl-nucleotide exchange factor activity"/>
    <property type="evidence" value="ECO:0007669"/>
    <property type="project" value="InterPro"/>
</dbReference>
<evidence type="ECO:0000259" key="2">
    <source>
        <dbReference type="Pfam" id="PF11878"/>
    </source>
</evidence>
<evidence type="ECO:0000313" key="3">
    <source>
        <dbReference type="EMBL" id="CAE1287279.1"/>
    </source>
</evidence>
<dbReference type="InterPro" id="IPR021816">
    <property type="entry name" value="DOCK_C/D_N"/>
</dbReference>